<feature type="non-terminal residue" evidence="2">
    <location>
        <position position="1"/>
    </location>
</feature>
<dbReference type="EMBL" id="BARW01001209">
    <property type="protein sequence ID" value="GAI72482.1"/>
    <property type="molecule type" value="Genomic_DNA"/>
</dbReference>
<name>X1QVB4_9ZZZZ</name>
<proteinExistence type="predicted"/>
<keyword evidence="1" id="KW-0472">Membrane</keyword>
<protein>
    <submittedName>
        <fullName evidence="2">Uncharacterized protein</fullName>
    </submittedName>
</protein>
<reference evidence="2" key="1">
    <citation type="journal article" date="2014" name="Front. Microbiol.">
        <title>High frequency of phylogenetically diverse reductive dehalogenase-homologous genes in deep subseafloor sedimentary metagenomes.</title>
        <authorList>
            <person name="Kawai M."/>
            <person name="Futagami T."/>
            <person name="Toyoda A."/>
            <person name="Takaki Y."/>
            <person name="Nishi S."/>
            <person name="Hori S."/>
            <person name="Arai W."/>
            <person name="Tsubouchi T."/>
            <person name="Morono Y."/>
            <person name="Uchiyama I."/>
            <person name="Ito T."/>
            <person name="Fujiyama A."/>
            <person name="Inagaki F."/>
            <person name="Takami H."/>
        </authorList>
    </citation>
    <scope>NUCLEOTIDE SEQUENCE</scope>
    <source>
        <strain evidence="2">Expedition CK06-06</strain>
    </source>
</reference>
<dbReference type="AlphaFoldDB" id="X1QVB4"/>
<keyword evidence="1" id="KW-1133">Transmembrane helix</keyword>
<accession>X1QVB4</accession>
<evidence type="ECO:0000313" key="2">
    <source>
        <dbReference type="EMBL" id="GAI72482.1"/>
    </source>
</evidence>
<organism evidence="2">
    <name type="scientific">marine sediment metagenome</name>
    <dbReference type="NCBI Taxonomy" id="412755"/>
    <lineage>
        <taxon>unclassified sequences</taxon>
        <taxon>metagenomes</taxon>
        <taxon>ecological metagenomes</taxon>
    </lineage>
</organism>
<feature type="transmembrane region" description="Helical" evidence="1">
    <location>
        <begin position="151"/>
        <end position="172"/>
    </location>
</feature>
<keyword evidence="1" id="KW-0812">Transmembrane</keyword>
<evidence type="ECO:0000256" key="1">
    <source>
        <dbReference type="SAM" id="Phobius"/>
    </source>
</evidence>
<feature type="transmembrane region" description="Helical" evidence="1">
    <location>
        <begin position="47"/>
        <end position="71"/>
    </location>
</feature>
<sequence length="178" mass="19773">EIKKQGGRMLEMRVYVDKSPLLWSNWQIDVISTPPETTAGLGTSVGIVWWVAIILVILALCLLVVLTYYFIIKPLTYKHKGISPELKEPMSRETLLTLAHDYEVKLEETKPEFTPTPPEEVEAMSDDELRDYCDLMAEWIAPAKEGIPWELIAILGGVAVLGVGAAVAVTAGKPKERP</sequence>
<comment type="caution">
    <text evidence="2">The sequence shown here is derived from an EMBL/GenBank/DDBJ whole genome shotgun (WGS) entry which is preliminary data.</text>
</comment>
<gene>
    <name evidence="2" type="ORF">S12H4_04066</name>
</gene>